<dbReference type="EMBL" id="QXFV01000096">
    <property type="protein sequence ID" value="KAE9050068.1"/>
    <property type="molecule type" value="Genomic_DNA"/>
</dbReference>
<protein>
    <recommendedName>
        <fullName evidence="1">ZSWIM1/3 RNaseH-like domain-containing protein</fullName>
    </recommendedName>
</protein>
<dbReference type="Pfam" id="PF21056">
    <property type="entry name" value="ZSWIM1-3_RNaseH-like"/>
    <property type="match status" value="1"/>
</dbReference>
<name>A0A6A3P3M3_9STRA</name>
<comment type="caution">
    <text evidence="2">The sequence shown here is derived from an EMBL/GenBank/DDBJ whole genome shotgun (WGS) entry which is preliminary data.</text>
</comment>
<evidence type="ECO:0000259" key="1">
    <source>
        <dbReference type="Pfam" id="PF21056"/>
    </source>
</evidence>
<dbReference type="InterPro" id="IPR052579">
    <property type="entry name" value="Zinc_finger_SWIM"/>
</dbReference>
<sequence length="330" mass="37799">MVQRHKIKEQDDLTDAQRAFAVLEEFCGQNSSNSAEVVLDSDSNIARIVTFQTARMKRLFKAFPEVVMVDSTHNTNANRYKLFSFVVHDIFGKVFASDEYKNNLRRVMEIFKENNPEWTNIQVAMSDKAVHEKDVLREMHPQARQLLCQWHVITWLRKQAARLAKPVKKEVKALMRLLVYAESSQEYEEAKGAMLHKLGGDTTHELYQTFLKNWDNSQEEWLLSTLVTLQEYAEEQYLSEYHRVGSRPARASDDPELSRLGLQLSPFAFDLVSKLHALATGREADYGVELHEDGKAMVTSPRSGNVHVVNTSTSMCGCIFTQTFLFLAAM</sequence>
<evidence type="ECO:0000313" key="2">
    <source>
        <dbReference type="EMBL" id="KAE9050068.1"/>
    </source>
</evidence>
<gene>
    <name evidence="2" type="ORF">PR001_g2733</name>
</gene>
<dbReference type="PANTHER" id="PTHR31569:SF4">
    <property type="entry name" value="SWIM-TYPE DOMAIN-CONTAINING PROTEIN"/>
    <property type="match status" value="1"/>
</dbReference>
<reference evidence="2 3" key="1">
    <citation type="submission" date="2018-09" db="EMBL/GenBank/DDBJ databases">
        <title>Genomic investigation of the strawberry pathogen Phytophthora fragariae indicates pathogenicity is determined by transcriptional variation in three key races.</title>
        <authorList>
            <person name="Adams T.M."/>
            <person name="Armitage A.D."/>
            <person name="Sobczyk M.K."/>
            <person name="Bates H.J."/>
            <person name="Dunwell J.M."/>
            <person name="Nellist C.F."/>
            <person name="Harrison R.J."/>
        </authorList>
    </citation>
    <scope>NUCLEOTIDE SEQUENCE [LARGE SCALE GENOMIC DNA]</scope>
    <source>
        <strain evidence="2 3">SCRP249</strain>
    </source>
</reference>
<feature type="domain" description="ZSWIM1/3 RNaseH-like" evidence="1">
    <location>
        <begin position="24"/>
        <end position="146"/>
    </location>
</feature>
<accession>A0A6A3P3M3</accession>
<proteinExistence type="predicted"/>
<dbReference type="PANTHER" id="PTHR31569">
    <property type="entry name" value="SWIM-TYPE DOMAIN-CONTAINING PROTEIN"/>
    <property type="match status" value="1"/>
</dbReference>
<dbReference type="Proteomes" id="UP000429607">
    <property type="component" value="Unassembled WGS sequence"/>
</dbReference>
<dbReference type="AlphaFoldDB" id="A0A6A3P3M3"/>
<dbReference type="InterPro" id="IPR048324">
    <property type="entry name" value="ZSWIM1-3_RNaseH-like"/>
</dbReference>
<evidence type="ECO:0000313" key="3">
    <source>
        <dbReference type="Proteomes" id="UP000429607"/>
    </source>
</evidence>
<organism evidence="2 3">
    <name type="scientific">Phytophthora rubi</name>
    <dbReference type="NCBI Taxonomy" id="129364"/>
    <lineage>
        <taxon>Eukaryota</taxon>
        <taxon>Sar</taxon>
        <taxon>Stramenopiles</taxon>
        <taxon>Oomycota</taxon>
        <taxon>Peronosporomycetes</taxon>
        <taxon>Peronosporales</taxon>
        <taxon>Peronosporaceae</taxon>
        <taxon>Phytophthora</taxon>
    </lineage>
</organism>